<dbReference type="Proteomes" id="UP001622594">
    <property type="component" value="Chromosome"/>
</dbReference>
<sequence>MLLLNDLTLTRNTGGPLAKTGTTCAGEMSRANAVEWDLRLPGQPSLTVHDSHWANGERDLVLHKPTVVPEMPAALSNLHNRLRSGISASSRHGELRIMVFPTYVDAHGRPRIKKSLTTVDLANTMGLHHLRELTAREGVRLEAAFDRPDLPAVDLDDPQGEKPLQHALFFPTADAETAVVAFVRFRIVPVLRHIGWLSPDDV</sequence>
<name>A0ABZ1L7C1_9ACTN</name>
<protein>
    <submittedName>
        <fullName evidence="1">Uncharacterized protein</fullName>
    </submittedName>
</protein>
<keyword evidence="2" id="KW-1185">Reference proteome</keyword>
<dbReference type="EMBL" id="CP108188">
    <property type="protein sequence ID" value="WTR68770.1"/>
    <property type="molecule type" value="Genomic_DNA"/>
</dbReference>
<gene>
    <name evidence="1" type="ORF">OG814_05520</name>
</gene>
<reference evidence="1 2" key="1">
    <citation type="submission" date="2022-10" db="EMBL/GenBank/DDBJ databases">
        <title>The complete genomes of actinobacterial strains from the NBC collection.</title>
        <authorList>
            <person name="Joergensen T.S."/>
            <person name="Alvarez Arevalo M."/>
            <person name="Sterndorff E.B."/>
            <person name="Faurdal D."/>
            <person name="Vuksanovic O."/>
            <person name="Mourched A.-S."/>
            <person name="Charusanti P."/>
            <person name="Shaw S."/>
            <person name="Blin K."/>
            <person name="Weber T."/>
        </authorList>
    </citation>
    <scope>NUCLEOTIDE SEQUENCE [LARGE SCALE GENOMIC DNA]</scope>
    <source>
        <strain evidence="1 2">NBC_00123</strain>
    </source>
</reference>
<accession>A0ABZ1L7C1</accession>
<evidence type="ECO:0000313" key="2">
    <source>
        <dbReference type="Proteomes" id="UP001622594"/>
    </source>
</evidence>
<organism evidence="1 2">
    <name type="scientific">Streptomyces zaomyceticus</name>
    <dbReference type="NCBI Taxonomy" id="68286"/>
    <lineage>
        <taxon>Bacteria</taxon>
        <taxon>Bacillati</taxon>
        <taxon>Actinomycetota</taxon>
        <taxon>Actinomycetes</taxon>
        <taxon>Kitasatosporales</taxon>
        <taxon>Streptomycetaceae</taxon>
        <taxon>Streptomyces</taxon>
    </lineage>
</organism>
<dbReference type="RefSeq" id="WP_406333605.1">
    <property type="nucleotide sequence ID" value="NZ_CP108188.1"/>
</dbReference>
<evidence type="ECO:0000313" key="1">
    <source>
        <dbReference type="EMBL" id="WTR68770.1"/>
    </source>
</evidence>
<proteinExistence type="predicted"/>